<dbReference type="PANTHER" id="PTHR10668">
    <property type="entry name" value="PHYTOENE DEHYDROGENASE"/>
    <property type="match status" value="1"/>
</dbReference>
<evidence type="ECO:0000313" key="5">
    <source>
        <dbReference type="EMBL" id="MBB3982797.1"/>
    </source>
</evidence>
<proteinExistence type="predicted"/>
<evidence type="ECO:0000259" key="4">
    <source>
        <dbReference type="Pfam" id="PF01593"/>
    </source>
</evidence>
<dbReference type="InterPro" id="IPR002937">
    <property type="entry name" value="Amino_oxidase"/>
</dbReference>
<dbReference type="SUPFAM" id="SSF51905">
    <property type="entry name" value="FAD/NAD(P)-binding domain"/>
    <property type="match status" value="1"/>
</dbReference>
<protein>
    <recommendedName>
        <fullName evidence="3">Pyridine nucleotide-disulfide oxidoreductase domain-containing protein 2</fullName>
    </recommendedName>
</protein>
<dbReference type="Pfam" id="PF01593">
    <property type="entry name" value="Amino_oxidase"/>
    <property type="match status" value="1"/>
</dbReference>
<dbReference type="PANTHER" id="PTHR10668:SF103">
    <property type="entry name" value="PYRIDINE NUCLEOTIDE-DISULFIDE OXIDOREDUCTASE DOMAIN-CONTAINING PROTEIN 2"/>
    <property type="match status" value="1"/>
</dbReference>
<dbReference type="AlphaFoldDB" id="A0A7W6DLH0"/>
<dbReference type="PRINTS" id="PR00419">
    <property type="entry name" value="ADXRDTASE"/>
</dbReference>
<reference evidence="5 6" key="1">
    <citation type="submission" date="2020-08" db="EMBL/GenBank/DDBJ databases">
        <title>Genomic Encyclopedia of Type Strains, Phase IV (KMG-IV): sequencing the most valuable type-strain genomes for metagenomic binning, comparative biology and taxonomic classification.</title>
        <authorList>
            <person name="Goeker M."/>
        </authorList>
    </citation>
    <scope>NUCLEOTIDE SEQUENCE [LARGE SCALE GENOMIC DNA]</scope>
    <source>
        <strain evidence="5 6">DSM 29348</strain>
    </source>
</reference>
<sequence>MTEAADVVVVGAGHNGMAAAGYLSRAGKRVIVVERLGKVGGMTSAGYMIPEAPSHLVTPCAVELLFVRGSGLIEELELEKHGLRWVDPDPTYAYLDPSGASVCLFRDPQRTAEDMGRLNAQDGKNYLKFLELLNALMDIGFPIMKAEPGRPDFKNLSAMVGSLVRNVRLKNDLQVLASGTADQIACEWFQHPANIALLTNTAAGAGPVDDDGNGAAYMILATLHRLGTGKPIGSLQSFANALASSIEASGAKIMLNAPVAEIIIDDGAARGVRLEDGRVIKAKAVVASCDPRTAFAMTTPGKVERRLLERIKHAPANRSNAAPFLANLALSKPLTLKRHQDLRHDEADLNKAVGYIGTPEQVRESFAAARRGDIPKEIALSITPLSNTDPTQAPPGGGLAYIYVPAMAVDAREGWSQELKDRTMTNIIAQMSDYYDGLDAEVGRFVETSREREKRLNATNGCVTHIDFGSLRSGQNRPATGFGNPKPAVPGLYIGGAGAHPGGGISGLPGKIAAKRILRQIK</sequence>
<dbReference type="Proteomes" id="UP000552757">
    <property type="component" value="Unassembled WGS sequence"/>
</dbReference>
<evidence type="ECO:0000256" key="1">
    <source>
        <dbReference type="ARBA" id="ARBA00037217"/>
    </source>
</evidence>
<evidence type="ECO:0000256" key="2">
    <source>
        <dbReference type="ARBA" id="ARBA00038825"/>
    </source>
</evidence>
<name>A0A7W6DLH0_9SPHN</name>
<evidence type="ECO:0000313" key="6">
    <source>
        <dbReference type="Proteomes" id="UP000552757"/>
    </source>
</evidence>
<dbReference type="Gene3D" id="3.50.50.60">
    <property type="entry name" value="FAD/NAD(P)-binding domain"/>
    <property type="match status" value="2"/>
</dbReference>
<dbReference type="InterPro" id="IPR036188">
    <property type="entry name" value="FAD/NAD-bd_sf"/>
</dbReference>
<gene>
    <name evidence="5" type="ORF">GGR44_002463</name>
</gene>
<comment type="caution">
    <text evidence="5">The sequence shown here is derived from an EMBL/GenBank/DDBJ whole genome shotgun (WGS) entry which is preliminary data.</text>
</comment>
<dbReference type="GO" id="GO:0016491">
    <property type="term" value="F:oxidoreductase activity"/>
    <property type="evidence" value="ECO:0007669"/>
    <property type="project" value="InterPro"/>
</dbReference>
<accession>A0A7W6DLH0</accession>
<dbReference type="EMBL" id="JACIEB010000005">
    <property type="protein sequence ID" value="MBB3982797.1"/>
    <property type="molecule type" value="Genomic_DNA"/>
</dbReference>
<feature type="domain" description="Amine oxidase" evidence="4">
    <location>
        <begin position="16"/>
        <end position="311"/>
    </location>
</feature>
<organism evidence="5 6">
    <name type="scientific">Sphingobium fontiphilum</name>
    <dbReference type="NCBI Taxonomy" id="944425"/>
    <lineage>
        <taxon>Bacteria</taxon>
        <taxon>Pseudomonadati</taxon>
        <taxon>Pseudomonadota</taxon>
        <taxon>Alphaproteobacteria</taxon>
        <taxon>Sphingomonadales</taxon>
        <taxon>Sphingomonadaceae</taxon>
        <taxon>Sphingobium</taxon>
    </lineage>
</organism>
<evidence type="ECO:0000256" key="3">
    <source>
        <dbReference type="ARBA" id="ARBA00040298"/>
    </source>
</evidence>
<keyword evidence="6" id="KW-1185">Reference proteome</keyword>
<dbReference type="RefSeq" id="WP_183955853.1">
    <property type="nucleotide sequence ID" value="NZ_JACIEB010000005.1"/>
</dbReference>
<comment type="subunit">
    <text evidence="2">Interacts with COX5B; this interaction may contribute to localize PYROXD2 to the inner face of the inner mitochondrial membrane.</text>
</comment>
<comment type="function">
    <text evidence="1">Probable oxidoreductase that may play a role as regulator of mitochondrial function.</text>
</comment>